<comment type="similarity">
    <text evidence="1">Belongs to the glycosyl hydrolase 1 family.</text>
</comment>
<evidence type="ECO:0000313" key="6">
    <source>
        <dbReference type="Proteomes" id="UP000201566"/>
    </source>
</evidence>
<evidence type="ECO:0000313" key="5">
    <source>
        <dbReference type="EMBL" id="AGO81888.1"/>
    </source>
</evidence>
<evidence type="ECO:0000256" key="4">
    <source>
        <dbReference type="SAM" id="MobiDB-lite"/>
    </source>
</evidence>
<organism evidence="5 6">
    <name type="scientific">Pandoravirus dulcis</name>
    <dbReference type="NCBI Taxonomy" id="1349409"/>
    <lineage>
        <taxon>Viruses</taxon>
        <taxon>Pandoravirus</taxon>
    </lineage>
</organism>
<name>S4VNP0_9VIRU</name>
<dbReference type="PANTHER" id="PTHR10353">
    <property type="entry name" value="GLYCOSYL HYDROLASE"/>
    <property type="match status" value="1"/>
</dbReference>
<dbReference type="PANTHER" id="PTHR10353:SF209">
    <property type="entry name" value="GALACTOLIPID GALACTOSYLTRANSFERASE SFR2, CHLOROPLASTIC"/>
    <property type="match status" value="1"/>
</dbReference>
<protein>
    <submittedName>
        <fullName evidence="5">Glycosyl hydrolase family 1 incomplete domain containing protein</fullName>
    </submittedName>
</protein>
<dbReference type="GO" id="GO:0005975">
    <property type="term" value="P:carbohydrate metabolic process"/>
    <property type="evidence" value="ECO:0007669"/>
    <property type="project" value="InterPro"/>
</dbReference>
<keyword evidence="2 5" id="KW-0378">Hydrolase</keyword>
<dbReference type="EMBL" id="KC977570">
    <property type="protein sequence ID" value="AGO81888.1"/>
    <property type="molecule type" value="Genomic_DNA"/>
</dbReference>
<sequence length="503" mass="53274">MAATPSASLTVGIAVDHDHMPDCGSLAQRGVKAYRFLLRWSRMVTSTTFYHDRPAVAFDSGTAPHDAQRSRDGHTAGDDMAFWPHDDPRWHPIHADAWAGLPTAEVVVDLDAVHHYRVLMTALRAHGVEPVPLLDPCDMPPVLRGVIGGWGSPLAIEAYAQFARVAFMQLGHLADLWLGLVLAAEPLVRGPYAHRAARHMALGHARAASIYHRDLAGAAGVARGRFGAIVECGPMACDERPSTETDGQANLDRLLRMFKAPSTAAAPSTMDDHADDGNDNGINDDNNEDDNGGFAWGFTTSQKMVLSRSADVIVLECAPAGHDDQQPVPCDADRDGASSAPRDMALAIDCAVAALPGAALVVCDGPAHGDLPYGSPHGDDGTGQDMGDSTGQISDRDPLMTDHRVGQDSCRMHEDGHGDDEDDDGDVDAIDVCVDGDGAADAGGPVGYGLNGGQWDERTAACLLERFGDVRSAVSMGRPVSAYLLRPARSHAPASPRADPFCL</sequence>
<evidence type="ECO:0000256" key="1">
    <source>
        <dbReference type="ARBA" id="ARBA00010838"/>
    </source>
</evidence>
<dbReference type="GO" id="GO:0008422">
    <property type="term" value="F:beta-glucosidase activity"/>
    <property type="evidence" value="ECO:0007669"/>
    <property type="project" value="TreeGrafter"/>
</dbReference>
<dbReference type="InterPro" id="IPR001360">
    <property type="entry name" value="Glyco_hydro_1"/>
</dbReference>
<evidence type="ECO:0000256" key="3">
    <source>
        <dbReference type="ARBA" id="ARBA00023295"/>
    </source>
</evidence>
<feature type="region of interest" description="Disordered" evidence="4">
    <location>
        <begin position="263"/>
        <end position="289"/>
    </location>
</feature>
<evidence type="ECO:0000256" key="2">
    <source>
        <dbReference type="ARBA" id="ARBA00022801"/>
    </source>
</evidence>
<keyword evidence="3" id="KW-0326">Glycosidase</keyword>
<dbReference type="GeneID" id="16512503"/>
<dbReference type="Gene3D" id="3.20.20.80">
    <property type="entry name" value="Glycosidases"/>
    <property type="match status" value="1"/>
</dbReference>
<dbReference type="InterPro" id="IPR017853">
    <property type="entry name" value="GH"/>
</dbReference>
<accession>S4VNP0</accession>
<dbReference type="SUPFAM" id="SSF51445">
    <property type="entry name" value="(Trans)glycosidases"/>
    <property type="match status" value="1"/>
</dbReference>
<dbReference type="Proteomes" id="UP000201566">
    <property type="component" value="Segment"/>
</dbReference>
<reference evidence="5 6" key="1">
    <citation type="journal article" date="2013" name="Science">
        <title>Pandoraviruses: amoeba viruses with genomes up to 2.5 Mb reaching that of parasitic eukaryotes.</title>
        <authorList>
            <person name="Philippe N."/>
            <person name="Legendre M."/>
            <person name="Doutre G."/>
            <person name="Coute Y."/>
            <person name="Poirot O."/>
            <person name="Lescot M."/>
            <person name="Arslan D."/>
            <person name="Seltzer V."/>
            <person name="Bertaux L."/>
            <person name="Bruley C."/>
            <person name="Garin J."/>
            <person name="Claverie J.M."/>
            <person name="Abergel C."/>
        </authorList>
    </citation>
    <scope>NUCLEOTIDE SEQUENCE [LARGE SCALE GENOMIC DNA]</scope>
    <source>
        <strain evidence="5">Melbourne</strain>
    </source>
</reference>
<dbReference type="Pfam" id="PF00232">
    <property type="entry name" value="Glyco_hydro_1"/>
    <property type="match status" value="1"/>
</dbReference>
<proteinExistence type="inferred from homology"/>
<dbReference type="KEGG" id="vg:16512503"/>
<feature type="region of interest" description="Disordered" evidence="4">
    <location>
        <begin position="372"/>
        <end position="399"/>
    </location>
</feature>
<gene>
    <name evidence="5" type="ORF">pdul_cds_17</name>
</gene>
<dbReference type="RefSeq" id="YP_008318557.1">
    <property type="nucleotide sequence ID" value="NC_021858.1"/>
</dbReference>